<dbReference type="AlphaFoldDB" id="A0A220S367"/>
<dbReference type="KEGG" id="nei:BG910_08885"/>
<keyword evidence="3" id="KW-1185">Reference proteome</keyword>
<organism evidence="2 3">
    <name type="scientific">Neisseria chenwenguii</name>
    <dbReference type="NCBI Taxonomy" id="1853278"/>
    <lineage>
        <taxon>Bacteria</taxon>
        <taxon>Pseudomonadati</taxon>
        <taxon>Pseudomonadota</taxon>
        <taxon>Betaproteobacteria</taxon>
        <taxon>Neisseriales</taxon>
        <taxon>Neisseriaceae</taxon>
        <taxon>Neisseria</taxon>
    </lineage>
</organism>
<dbReference type="Proteomes" id="UP000198238">
    <property type="component" value="Chromosome"/>
</dbReference>
<gene>
    <name evidence="2" type="ORF">BG910_08885</name>
</gene>
<evidence type="ECO:0000313" key="3">
    <source>
        <dbReference type="Proteomes" id="UP000198238"/>
    </source>
</evidence>
<feature type="chain" id="PRO_5013370214" description="Secreted protein" evidence="1">
    <location>
        <begin position="22"/>
        <end position="91"/>
    </location>
</feature>
<evidence type="ECO:0000313" key="2">
    <source>
        <dbReference type="EMBL" id="ASK27838.1"/>
    </source>
</evidence>
<accession>A0A220S367</accession>
<proteinExistence type="predicted"/>
<dbReference type="EMBL" id="CP022278">
    <property type="protein sequence ID" value="ASK27838.1"/>
    <property type="molecule type" value="Genomic_DNA"/>
</dbReference>
<evidence type="ECO:0008006" key="4">
    <source>
        <dbReference type="Google" id="ProtNLM"/>
    </source>
</evidence>
<reference evidence="2 3" key="1">
    <citation type="submission" date="2017-06" db="EMBL/GenBank/DDBJ databases">
        <title>Neisseria chenwenguii sp. nov., isolated from the intestinal contents of Tibetan Plateau Pika in Yushu, Qinghai Province, China.</title>
        <authorList>
            <person name="Zhang G."/>
        </authorList>
    </citation>
    <scope>NUCLEOTIDE SEQUENCE [LARGE SCALE GENOMIC DNA]</scope>
    <source>
        <strain evidence="2 3">10023</strain>
    </source>
</reference>
<name>A0A220S367_9NEIS</name>
<dbReference type="RefSeq" id="WP_089036533.1">
    <property type="nucleotide sequence ID" value="NZ_CP022278.1"/>
</dbReference>
<keyword evidence="1" id="KW-0732">Signal</keyword>
<feature type="signal peptide" evidence="1">
    <location>
        <begin position="1"/>
        <end position="21"/>
    </location>
</feature>
<protein>
    <recommendedName>
        <fullName evidence="4">Secreted protein</fullName>
    </recommendedName>
</protein>
<evidence type="ECO:0000256" key="1">
    <source>
        <dbReference type="SAM" id="SignalP"/>
    </source>
</evidence>
<sequence length="91" mass="10123">MNGLRKNTCLAVAALALGSVAFPVSYSEAQSADMRFSAQECEQLSRSDLRSMDTRQRRMGLQCDMVESSHDWEQQYGSLNSTELTEGVVLE</sequence>